<reference evidence="3" key="1">
    <citation type="submission" date="2016-11" db="EMBL/GenBank/DDBJ databases">
        <authorList>
            <person name="Varghese N."/>
            <person name="Submissions S."/>
        </authorList>
    </citation>
    <scope>NUCLEOTIDE SEQUENCE [LARGE SCALE GENOMIC DNA]</scope>
    <source>
        <strain evidence="3">GAS401</strain>
    </source>
</reference>
<proteinExistence type="predicted"/>
<dbReference type="AlphaFoldDB" id="A0A1M7UHR6"/>
<dbReference type="EMBL" id="LT670849">
    <property type="protein sequence ID" value="SHN82553.1"/>
    <property type="molecule type" value="Genomic_DNA"/>
</dbReference>
<evidence type="ECO:0000256" key="1">
    <source>
        <dbReference type="SAM" id="Phobius"/>
    </source>
</evidence>
<evidence type="ECO:0000313" key="2">
    <source>
        <dbReference type="EMBL" id="SHN82553.1"/>
    </source>
</evidence>
<keyword evidence="3" id="KW-1185">Reference proteome</keyword>
<feature type="transmembrane region" description="Helical" evidence="1">
    <location>
        <begin position="6"/>
        <end position="24"/>
    </location>
</feature>
<sequence length="62" mass="7239">MTIVMKIVAVWFGLNLSIPVFIYYQHTPSFRHRVFRATFGLFAFPGERRLAHALVNAAHQHR</sequence>
<keyword evidence="1" id="KW-0472">Membrane</keyword>
<dbReference type="RefSeq" id="WP_156898709.1">
    <property type="nucleotide sequence ID" value="NZ_LT670849.1"/>
</dbReference>
<organism evidence="2 3">
    <name type="scientific">Bradyrhizobium erythrophlei</name>
    <dbReference type="NCBI Taxonomy" id="1437360"/>
    <lineage>
        <taxon>Bacteria</taxon>
        <taxon>Pseudomonadati</taxon>
        <taxon>Pseudomonadota</taxon>
        <taxon>Alphaproteobacteria</taxon>
        <taxon>Hyphomicrobiales</taxon>
        <taxon>Nitrobacteraceae</taxon>
        <taxon>Bradyrhizobium</taxon>
    </lineage>
</organism>
<dbReference type="Proteomes" id="UP000184096">
    <property type="component" value="Chromosome I"/>
</dbReference>
<protein>
    <submittedName>
        <fullName evidence="2">Uncharacterized protein</fullName>
    </submittedName>
</protein>
<evidence type="ECO:0000313" key="3">
    <source>
        <dbReference type="Proteomes" id="UP000184096"/>
    </source>
</evidence>
<gene>
    <name evidence="2" type="ORF">SAMN05444170_5148</name>
</gene>
<keyword evidence="1" id="KW-0812">Transmembrane</keyword>
<accession>A0A1M7UHR6</accession>
<name>A0A1M7UHR6_9BRAD</name>
<keyword evidence="1" id="KW-1133">Transmembrane helix</keyword>